<dbReference type="EMBL" id="CAJOAZ010006084">
    <property type="protein sequence ID" value="CAF4122927.1"/>
    <property type="molecule type" value="Genomic_DNA"/>
</dbReference>
<dbReference type="CDD" id="cd00637">
    <property type="entry name" value="7tm_classA_rhodopsin-like"/>
    <property type="match status" value="1"/>
</dbReference>
<comment type="subcellular location">
    <subcellularLocation>
        <location evidence="1">Membrane</location>
        <topology evidence="1">Single-pass membrane protein</topology>
    </subcellularLocation>
</comment>
<comment type="caution">
    <text evidence="12">The sequence shown here is derived from an EMBL/GenBank/DDBJ whole genome shotgun (WGS) entry which is preliminary data.</text>
</comment>
<feature type="domain" description="G-protein coupled receptors family 1 profile" evidence="11">
    <location>
        <begin position="1043"/>
        <end position="1298"/>
    </location>
</feature>
<evidence type="ECO:0008006" key="14">
    <source>
        <dbReference type="Google" id="ProtNLM"/>
    </source>
</evidence>
<dbReference type="GO" id="GO:0005886">
    <property type="term" value="C:plasma membrane"/>
    <property type="evidence" value="ECO:0007669"/>
    <property type="project" value="TreeGrafter"/>
</dbReference>
<feature type="disulfide bond" evidence="7">
    <location>
        <begin position="805"/>
        <end position="814"/>
    </location>
</feature>
<feature type="disulfide bond" evidence="8">
    <location>
        <begin position="252"/>
        <end position="264"/>
    </location>
</feature>
<dbReference type="PRINTS" id="PR00261">
    <property type="entry name" value="LDLRECEPTOR"/>
</dbReference>
<dbReference type="PROSITE" id="PS50262">
    <property type="entry name" value="G_PROTEIN_RECEP_F1_2"/>
    <property type="match status" value="1"/>
</dbReference>
<evidence type="ECO:0000256" key="2">
    <source>
        <dbReference type="ARBA" id="ARBA00022692"/>
    </source>
</evidence>
<organism evidence="12 13">
    <name type="scientific">Adineta steineri</name>
    <dbReference type="NCBI Taxonomy" id="433720"/>
    <lineage>
        <taxon>Eukaryota</taxon>
        <taxon>Metazoa</taxon>
        <taxon>Spiralia</taxon>
        <taxon>Gnathifera</taxon>
        <taxon>Rotifera</taxon>
        <taxon>Eurotatoria</taxon>
        <taxon>Bdelloidea</taxon>
        <taxon>Adinetida</taxon>
        <taxon>Adinetidae</taxon>
        <taxon>Adineta</taxon>
    </lineage>
</organism>
<feature type="disulfide bond" evidence="7">
    <location>
        <begin position="718"/>
        <end position="727"/>
    </location>
</feature>
<dbReference type="PANTHER" id="PTHR24270:SF62">
    <property type="entry name" value="LOW-DENSITY LIPOPROTEIN RECEPTOR-RELATED PROTEIN 2"/>
    <property type="match status" value="1"/>
</dbReference>
<dbReference type="Gene3D" id="4.10.400.10">
    <property type="entry name" value="Low-density Lipoprotein Receptor"/>
    <property type="match status" value="1"/>
</dbReference>
<keyword evidence="4 9" id="KW-1133">Transmembrane helix</keyword>
<dbReference type="CDD" id="cd00112">
    <property type="entry name" value="LDLa"/>
    <property type="match status" value="1"/>
</dbReference>
<dbReference type="PROSITE" id="PS50068">
    <property type="entry name" value="LDLRA_2"/>
    <property type="match status" value="1"/>
</dbReference>
<dbReference type="SUPFAM" id="SSF81321">
    <property type="entry name" value="Family A G protein-coupled receptor-like"/>
    <property type="match status" value="1"/>
</dbReference>
<protein>
    <recommendedName>
        <fullName evidence="14">G-protein coupled receptors family 1 profile domain-containing protein</fullName>
    </recommendedName>
</protein>
<evidence type="ECO:0000256" key="8">
    <source>
        <dbReference type="PROSITE-ProRule" id="PRU00124"/>
    </source>
</evidence>
<feature type="transmembrane region" description="Helical" evidence="9">
    <location>
        <begin position="1144"/>
        <end position="1165"/>
    </location>
</feature>
<dbReference type="InterPro" id="IPR002172">
    <property type="entry name" value="LDrepeatLR_classA_rpt"/>
</dbReference>
<keyword evidence="3" id="KW-0677">Repeat</keyword>
<evidence type="ECO:0000256" key="3">
    <source>
        <dbReference type="ARBA" id="ARBA00022737"/>
    </source>
</evidence>
<dbReference type="GO" id="GO:0016192">
    <property type="term" value="P:vesicle-mediated transport"/>
    <property type="evidence" value="ECO:0007669"/>
    <property type="project" value="UniProtKB-ARBA"/>
</dbReference>
<dbReference type="SMART" id="SM00192">
    <property type="entry name" value="LDLa"/>
    <property type="match status" value="3"/>
</dbReference>
<evidence type="ECO:0000259" key="11">
    <source>
        <dbReference type="PROSITE" id="PS50262"/>
    </source>
</evidence>
<dbReference type="SUPFAM" id="SSF57196">
    <property type="entry name" value="EGF/Laminin"/>
    <property type="match status" value="2"/>
</dbReference>
<dbReference type="PROSITE" id="PS00022">
    <property type="entry name" value="EGF_1"/>
    <property type="match status" value="3"/>
</dbReference>
<dbReference type="Pfam" id="PF00057">
    <property type="entry name" value="Ldl_recept_a"/>
    <property type="match status" value="1"/>
</dbReference>
<feature type="transmembrane region" description="Helical" evidence="9">
    <location>
        <begin position="1064"/>
        <end position="1089"/>
    </location>
</feature>
<evidence type="ECO:0000256" key="6">
    <source>
        <dbReference type="ARBA" id="ARBA00023157"/>
    </source>
</evidence>
<sequence length="1298" mass="149382">MGLIRPYVLTYFMAQESYPDKTPAYFVFSGTIQCRGYRAVASSSMNITIFSNYLSLFILSSTKDFFFCSNTFIQKNTSSPISYFPANCRNDSRTFSNHSYHYIDICPNFQQCISAYRINDGNLDCAGPGDEKVNVSMSPCAKIQRHRFQCSPLQKTCFSVRILATGNLCTNKFDRYVYGTGILVSTISCKHRNDDGCRFLKTYVEESSKTKINVSSIAESIETMPHRFYCDSHWDVYPPIDEKTEFCQEWTCRKNWFQCKTHQCIPLVHVCDGEWDCSDASDEQAIFSYENVLDINQDIQNLSGRIEKCKKLYSKQPFSDFCNISSEYPCLLANVTNPLDIKRNRPCIDMTLIGDGIYHCHGGLDERNTATGCTGKMKGFDFHCKTRPHCILHGSLCTHRCPDNEDAALCFYKSNSDTCNGQDDAVCFDGQCIRNGRCNKTYECLYGEDEYWCKVAEPNFNYLYIKYQLQKQLLNGISWPSFPTKQINISAQTQKSLFFDTKSSSPQNQYPNIPSSVYICNRGLAVRYAADIQCMCSGAYYGNRCQYFSDRLTVVTHLNLSYTTYDRSAATNNIIEILAFLLFEKHEVIDMYEFHINSALELFAYKKYKFYLVYSRSSRLLKHKQSRFFNRTNIINHHPYSVRFEAFELQPDNIVGLGAWDYPIYFDYLPSFRLATVLRFPETYLNQSHDPCANATCNSNSTCIPLFSSRTASYYCSCRNGFYGFNCDLFQKSCFDYCSSNSICRPIFRDLSWVNKQPLCICPLNRFGPRCHLKHDHCQSAPCYNNGTCYHTFNPSEFRPFVCRCPKYFHGDLCQNRNSRIRIQIADFPSGKNTLGSVVQYYDVNNINMNLIPRYRQVFHGMPSDFGFDHNLTQVPILAVLRLHNLTNFHYYILYIQPNKTTINITSTPQECPLSTSLVSQNGIPAAFQYHRICRNESLPVCFYDSTYLCVCESDRKQAACFIHDLSLELCYLCVSGGKCIREDRQESKDSICLCPRCYSGRLCEFNMQVFTFALDSLLAFDQTSIQCVYITIVSILFIIGLFNNLCSFVTFKRPRLRIYSVSRCLLIMTILNQCALFFLLMKFLQIFLGSTFRWSNNVSCKVVNYFLAVCTRSSYWLTSWITIVRLLMVIYPMMKITKNAATAVWSSVIVVLTLLILHIHEIIFSKSIDEPDSLVALCVIDFAGQSVITNYNRISTLLHYFIPFLIQVISVTLLIVFTTRRRAKALGSKIKLIELLKKQFKTQKELYVIPCIIVLSVLPEAIISFGLACKQLHDWQRHTLLAAYLLSYAPQILGFIL</sequence>
<dbReference type="PANTHER" id="PTHR24270">
    <property type="entry name" value="LOW-DENSITY LIPOPROTEIN RECEPTOR-RELATED"/>
    <property type="match status" value="1"/>
</dbReference>
<evidence type="ECO:0000256" key="9">
    <source>
        <dbReference type="SAM" id="Phobius"/>
    </source>
</evidence>
<dbReference type="PROSITE" id="PS50026">
    <property type="entry name" value="EGF_3"/>
    <property type="match status" value="2"/>
</dbReference>
<dbReference type="SMART" id="SM00181">
    <property type="entry name" value="EGF"/>
    <property type="match status" value="4"/>
</dbReference>
<dbReference type="InterPro" id="IPR036055">
    <property type="entry name" value="LDL_receptor-like_sf"/>
</dbReference>
<evidence type="ECO:0000256" key="7">
    <source>
        <dbReference type="PROSITE-ProRule" id="PRU00076"/>
    </source>
</evidence>
<dbReference type="InterPro" id="IPR050685">
    <property type="entry name" value="LDLR"/>
</dbReference>
<dbReference type="SUPFAM" id="SSF57424">
    <property type="entry name" value="LDL receptor-like module"/>
    <property type="match status" value="1"/>
</dbReference>
<feature type="non-terminal residue" evidence="12">
    <location>
        <position position="1"/>
    </location>
</feature>
<dbReference type="InterPro" id="IPR000742">
    <property type="entry name" value="EGF"/>
</dbReference>
<dbReference type="Gene3D" id="1.20.1070.10">
    <property type="entry name" value="Rhodopsin 7-helix transmembrane proteins"/>
    <property type="match status" value="1"/>
</dbReference>
<evidence type="ECO:0000313" key="13">
    <source>
        <dbReference type="Proteomes" id="UP000663844"/>
    </source>
</evidence>
<keyword evidence="7" id="KW-0245">EGF-like domain</keyword>
<proteinExistence type="predicted"/>
<feature type="transmembrane region" description="Helical" evidence="9">
    <location>
        <begin position="1029"/>
        <end position="1052"/>
    </location>
</feature>
<keyword evidence="6 7" id="KW-1015">Disulfide bond</keyword>
<feature type="transmembrane region" description="Helical" evidence="9">
    <location>
        <begin position="1114"/>
        <end position="1132"/>
    </location>
</feature>
<keyword evidence="2 9" id="KW-0812">Transmembrane</keyword>
<feature type="transmembrane region" description="Helical" evidence="9">
    <location>
        <begin position="1247"/>
        <end position="1268"/>
    </location>
</feature>
<accession>A0A819WE85</accession>
<feature type="domain" description="EGF-like" evidence="10">
    <location>
        <begin position="688"/>
        <end position="728"/>
    </location>
</feature>
<evidence type="ECO:0000256" key="1">
    <source>
        <dbReference type="ARBA" id="ARBA00004167"/>
    </source>
</evidence>
<dbReference type="Proteomes" id="UP000663844">
    <property type="component" value="Unassembled WGS sequence"/>
</dbReference>
<comment type="caution">
    <text evidence="7">Lacks conserved residue(s) required for the propagation of feature annotation.</text>
</comment>
<evidence type="ECO:0000259" key="10">
    <source>
        <dbReference type="PROSITE" id="PS50026"/>
    </source>
</evidence>
<keyword evidence="5 9" id="KW-0472">Membrane</keyword>
<evidence type="ECO:0000256" key="5">
    <source>
        <dbReference type="ARBA" id="ARBA00023136"/>
    </source>
</evidence>
<dbReference type="PROSITE" id="PS01186">
    <property type="entry name" value="EGF_2"/>
    <property type="match status" value="1"/>
</dbReference>
<dbReference type="InterPro" id="IPR017452">
    <property type="entry name" value="GPCR_Rhodpsn_7TM"/>
</dbReference>
<feature type="disulfide bond" evidence="8">
    <location>
        <begin position="259"/>
        <end position="277"/>
    </location>
</feature>
<feature type="domain" description="EGF-like" evidence="10">
    <location>
        <begin position="774"/>
        <end position="815"/>
    </location>
</feature>
<reference evidence="12" key="1">
    <citation type="submission" date="2021-02" db="EMBL/GenBank/DDBJ databases">
        <authorList>
            <person name="Nowell W R."/>
        </authorList>
    </citation>
    <scope>NUCLEOTIDE SEQUENCE</scope>
</reference>
<dbReference type="Gene3D" id="2.10.25.10">
    <property type="entry name" value="Laminin"/>
    <property type="match status" value="2"/>
</dbReference>
<evidence type="ECO:0000313" key="12">
    <source>
        <dbReference type="EMBL" id="CAF4122927.1"/>
    </source>
</evidence>
<gene>
    <name evidence="12" type="ORF">OXD698_LOCUS36594</name>
</gene>
<evidence type="ECO:0000256" key="4">
    <source>
        <dbReference type="ARBA" id="ARBA00022989"/>
    </source>
</evidence>
<feature type="transmembrane region" description="Helical" evidence="9">
    <location>
        <begin position="1198"/>
        <end position="1218"/>
    </location>
</feature>
<name>A0A819WE85_9BILA</name>